<dbReference type="SUPFAM" id="SSF48452">
    <property type="entry name" value="TPR-like"/>
    <property type="match status" value="2"/>
</dbReference>
<dbReference type="InterPro" id="IPR053137">
    <property type="entry name" value="NLR-like"/>
</dbReference>
<proteinExistence type="predicted"/>
<evidence type="ECO:0000259" key="1">
    <source>
        <dbReference type="Pfam" id="PF25000"/>
    </source>
</evidence>
<dbReference type="EMBL" id="JARKIB010000138">
    <property type="protein sequence ID" value="KAJ7733507.1"/>
    <property type="molecule type" value="Genomic_DNA"/>
</dbReference>
<protein>
    <submittedName>
        <fullName evidence="2">P-loop containing nucleoside triphosphate hydrolase protein</fullName>
    </submittedName>
</protein>
<keyword evidence="3" id="KW-1185">Reference proteome</keyword>
<dbReference type="Pfam" id="PF25000">
    <property type="entry name" value="DUF7779"/>
    <property type="match status" value="1"/>
</dbReference>
<dbReference type="InterPro" id="IPR056681">
    <property type="entry name" value="DUF7779"/>
</dbReference>
<dbReference type="Gene3D" id="1.25.40.10">
    <property type="entry name" value="Tetratricopeptide repeat domain"/>
    <property type="match status" value="2"/>
</dbReference>
<dbReference type="GO" id="GO:0016787">
    <property type="term" value="F:hydrolase activity"/>
    <property type="evidence" value="ECO:0007669"/>
    <property type="project" value="UniProtKB-KW"/>
</dbReference>
<dbReference type="InterPro" id="IPR011990">
    <property type="entry name" value="TPR-like_helical_dom_sf"/>
</dbReference>
<dbReference type="SUPFAM" id="SSF52540">
    <property type="entry name" value="P-loop containing nucleoside triphosphate hydrolases"/>
    <property type="match status" value="1"/>
</dbReference>
<dbReference type="Pfam" id="PF13374">
    <property type="entry name" value="TPR_10"/>
    <property type="match status" value="3"/>
</dbReference>
<dbReference type="AlphaFoldDB" id="A0AAD7MV90"/>
<evidence type="ECO:0000313" key="2">
    <source>
        <dbReference type="EMBL" id="KAJ7733507.1"/>
    </source>
</evidence>
<dbReference type="Gene3D" id="3.40.50.300">
    <property type="entry name" value="P-loop containing nucleotide triphosphate hydrolases"/>
    <property type="match status" value="1"/>
</dbReference>
<name>A0AAD7MV90_9AGAR</name>
<dbReference type="PANTHER" id="PTHR46082:SF11">
    <property type="entry name" value="AAA+ ATPASE DOMAIN-CONTAINING PROTEIN-RELATED"/>
    <property type="match status" value="1"/>
</dbReference>
<dbReference type="InterPro" id="IPR027417">
    <property type="entry name" value="P-loop_NTPase"/>
</dbReference>
<gene>
    <name evidence="2" type="ORF">B0H16DRAFT_162833</name>
</gene>
<dbReference type="Pfam" id="PF13424">
    <property type="entry name" value="TPR_12"/>
    <property type="match status" value="2"/>
</dbReference>
<reference evidence="2" key="1">
    <citation type="submission" date="2023-03" db="EMBL/GenBank/DDBJ databases">
        <title>Massive genome expansion in bonnet fungi (Mycena s.s.) driven by repeated elements and novel gene families across ecological guilds.</title>
        <authorList>
            <consortium name="Lawrence Berkeley National Laboratory"/>
            <person name="Harder C.B."/>
            <person name="Miyauchi S."/>
            <person name="Viragh M."/>
            <person name="Kuo A."/>
            <person name="Thoen E."/>
            <person name="Andreopoulos B."/>
            <person name="Lu D."/>
            <person name="Skrede I."/>
            <person name="Drula E."/>
            <person name="Henrissat B."/>
            <person name="Morin E."/>
            <person name="Kohler A."/>
            <person name="Barry K."/>
            <person name="LaButti K."/>
            <person name="Morin E."/>
            <person name="Salamov A."/>
            <person name="Lipzen A."/>
            <person name="Mereny Z."/>
            <person name="Hegedus B."/>
            <person name="Baldrian P."/>
            <person name="Stursova M."/>
            <person name="Weitz H."/>
            <person name="Taylor A."/>
            <person name="Grigoriev I.V."/>
            <person name="Nagy L.G."/>
            <person name="Martin F."/>
            <person name="Kauserud H."/>
        </authorList>
    </citation>
    <scope>NUCLEOTIDE SEQUENCE</scope>
    <source>
        <strain evidence="2">CBHHK182m</strain>
    </source>
</reference>
<dbReference type="Proteomes" id="UP001215598">
    <property type="component" value="Unassembled WGS sequence"/>
</dbReference>
<keyword evidence="2" id="KW-0378">Hydrolase</keyword>
<organism evidence="2 3">
    <name type="scientific">Mycena metata</name>
    <dbReference type="NCBI Taxonomy" id="1033252"/>
    <lineage>
        <taxon>Eukaryota</taxon>
        <taxon>Fungi</taxon>
        <taxon>Dikarya</taxon>
        <taxon>Basidiomycota</taxon>
        <taxon>Agaricomycotina</taxon>
        <taxon>Agaricomycetes</taxon>
        <taxon>Agaricomycetidae</taxon>
        <taxon>Agaricales</taxon>
        <taxon>Marasmiineae</taxon>
        <taxon>Mycenaceae</taxon>
        <taxon>Mycena</taxon>
    </lineage>
</organism>
<evidence type="ECO:0000313" key="3">
    <source>
        <dbReference type="Proteomes" id="UP001215598"/>
    </source>
</evidence>
<dbReference type="PANTHER" id="PTHR46082">
    <property type="entry name" value="ATP/GTP-BINDING PROTEIN-RELATED"/>
    <property type="match status" value="1"/>
</dbReference>
<dbReference type="GO" id="GO:0043531">
    <property type="term" value="F:ADP binding"/>
    <property type="evidence" value="ECO:0007669"/>
    <property type="project" value="InterPro"/>
</dbReference>
<feature type="domain" description="DUF7779" evidence="1">
    <location>
        <begin position="268"/>
        <end position="374"/>
    </location>
</feature>
<sequence>MTTMDTNFQIHKLTAAPVPVSQATHSINTCPLPSRIFHGRQVILTRMHEYFTQDTGEQHVFLLYGLGGAGKTQIALKYIEESGSHFSDIWLIDASTQDTVVAGLENIAATKNVGKTSRDALQWLRSKPSPWLLLFDNADDPKLNLNSFLPLCNHGNIIMTSRNHELRVYAESYSLISDMEKADAMTLLLTSAKEESTPANQEIAAEIVKVLCYLPLAIIQAGAFIAKSGALKSYLELYKQNRERLLREKPAQSHDDYAWTVYTTWQISFERLSPPAATLLQLCSFIHHQGISEKIFGNASTYECKISGLSQVELEKPQAFISQFLKSDGSWDSLCFLDVTTELRAFSLINLHMETGLFSIHPLVHIWSQSTMVDRKVCHFSITAIMGMSIASISEEERKLASLWLLPHVDLLLQGATDITPNFNSYFALVYHYCGELTKARDLGVVALETHKRILGDNHPDTLVVMANLAMTYRFLGQLKNAAKFEDVVLKTRQSLLGVNHPDTLAAMGNLGATYRELGQLKRAAELQVVVLEKSKTVLGEDHSDTLLAMGSLAFTYHELGQLREAEELEILVLKKQKTTLGEDHPETVRAMANLAVTYNTLGQLNKAEELKVAVLNKRKTVLGEDHLATLWAMGNLAVTYRSQGELKKAEELEVVVLEKRMAFLGEDHPHTLSAMGNLAWTYHRQGELKKAEELQVLVFRKRKATLGEGHPNTLSMMGDLASTYEKLGKLEEAESLRVLVEEIRKKA</sequence>
<comment type="caution">
    <text evidence="2">The sequence shown here is derived from an EMBL/GenBank/DDBJ whole genome shotgun (WGS) entry which is preliminary data.</text>
</comment>
<accession>A0AAD7MV90</accession>